<protein>
    <submittedName>
        <fullName evidence="1">Phosphoadenosine phosphosulfate reductase</fullName>
    </submittedName>
</protein>
<comment type="caution">
    <text evidence="1">The sequence shown here is derived from an EMBL/GenBank/DDBJ whole genome shotgun (WGS) entry which is preliminary data.</text>
</comment>
<evidence type="ECO:0000313" key="1">
    <source>
        <dbReference type="EMBL" id="MEH7826723.1"/>
    </source>
</evidence>
<accession>A0ABU8BPT3</accession>
<gene>
    <name evidence="1" type="ORF">V6590_01020</name>
</gene>
<reference evidence="1" key="1">
    <citation type="submission" date="2024-02" db="EMBL/GenBank/DDBJ databases">
        <title>Genome sequences of strain Gemmobacter sp. JM10B15.</title>
        <authorList>
            <person name="Zhang M."/>
        </authorList>
    </citation>
    <scope>NUCLEOTIDE SEQUENCE</scope>
    <source>
        <strain evidence="1">JM10B15</strain>
    </source>
</reference>
<organism evidence="1 2">
    <name type="scientific">Gemmobacter denitrificans</name>
    <dbReference type="NCBI Taxonomy" id="3123040"/>
    <lineage>
        <taxon>Bacteria</taxon>
        <taxon>Pseudomonadati</taxon>
        <taxon>Pseudomonadota</taxon>
        <taxon>Alphaproteobacteria</taxon>
        <taxon>Rhodobacterales</taxon>
        <taxon>Paracoccaceae</taxon>
        <taxon>Gemmobacter</taxon>
    </lineage>
</organism>
<keyword evidence="2" id="KW-1185">Reference proteome</keyword>
<proteinExistence type="predicted"/>
<dbReference type="Proteomes" id="UP001431963">
    <property type="component" value="Unassembled WGS sequence"/>
</dbReference>
<name>A0ABU8BPT3_9RHOB</name>
<sequence>MTAETVEPTSRYDASGAQAREDWLARMEVIFEEDGHFDPVGPRHHAWFADQGPTLLVSFESYDSVRARPTQVPGAQAVADDQGWSHLCLIAEGETWYRDPYVYRYFDRLVDDAFFEDFDRVLFYGAGIGGYAACAFSVCAPGATVLAISPRATLNPDQAGWDRRHLSARKLCFTDRFGYAPAMIEGTAQTFVVFDPRQAEDAMHAALLAAPYVHKLRTPFLGDRVESALANMEILPQLLTAAGQGSLTPAMFHQLWRKRRVFGPYLRDLLAANHAEGKHHREVMICNSVIARSGAPKFRRYLAWLKSSGRLPGGES</sequence>
<dbReference type="EMBL" id="JBALHR010000001">
    <property type="protein sequence ID" value="MEH7826723.1"/>
    <property type="molecule type" value="Genomic_DNA"/>
</dbReference>
<evidence type="ECO:0000313" key="2">
    <source>
        <dbReference type="Proteomes" id="UP001431963"/>
    </source>
</evidence>
<dbReference type="RefSeq" id="WP_335418235.1">
    <property type="nucleotide sequence ID" value="NZ_JBALHR010000001.1"/>
</dbReference>